<evidence type="ECO:0000313" key="4">
    <source>
        <dbReference type="Proteomes" id="UP000790787"/>
    </source>
</evidence>
<dbReference type="InterPro" id="IPR036615">
    <property type="entry name" value="Mur_ligase_C_dom_sf"/>
</dbReference>
<evidence type="ECO:0000256" key="2">
    <source>
        <dbReference type="ARBA" id="ARBA00022741"/>
    </source>
</evidence>
<proteinExistence type="predicted"/>
<dbReference type="STRING" id="4097.A0A1S3YA77"/>
<reference evidence="5" key="2">
    <citation type="submission" date="2025-08" db="UniProtKB">
        <authorList>
            <consortium name="RefSeq"/>
        </authorList>
    </citation>
    <scope>IDENTIFICATION</scope>
    <source>
        <tissue evidence="5">Leaf</tissue>
    </source>
</reference>
<keyword evidence="4" id="KW-1185">Reference proteome</keyword>
<keyword evidence="2" id="KW-0547">Nucleotide-binding</keyword>
<dbReference type="AlphaFoldDB" id="A0A1S3YA77"/>
<dbReference type="InterPro" id="IPR051046">
    <property type="entry name" value="MurCDEF_CellWall_CoF430Synth"/>
</dbReference>
<reference evidence="4" key="1">
    <citation type="journal article" date="2014" name="Nat. Commun.">
        <title>The tobacco genome sequence and its comparison with those of tomato and potato.</title>
        <authorList>
            <person name="Sierro N."/>
            <person name="Battey J.N."/>
            <person name="Ouadi S."/>
            <person name="Bakaher N."/>
            <person name="Bovet L."/>
            <person name="Willig A."/>
            <person name="Goepfert S."/>
            <person name="Peitsch M.C."/>
            <person name="Ivanov N.V."/>
        </authorList>
    </citation>
    <scope>NUCLEOTIDE SEQUENCE [LARGE SCALE GENOMIC DNA]</scope>
</reference>
<dbReference type="KEGG" id="nta:107774055"/>
<dbReference type="GeneID" id="107774055"/>
<dbReference type="OrthoDB" id="2020781at2759"/>
<keyword evidence="3" id="KW-0067">ATP-binding</keyword>
<dbReference type="RefSeq" id="XP_016448999.1">
    <property type="nucleotide sequence ID" value="XM_016593513.2"/>
</dbReference>
<gene>
    <name evidence="5" type="primary">LOC107774055</name>
</gene>
<dbReference type="PANTHER" id="PTHR43024:SF1">
    <property type="entry name" value="UDP-N-ACETYLMURAMOYL-TRIPEPTIDE--D-ALANYL-D-ALANINE LIGASE"/>
    <property type="match status" value="1"/>
</dbReference>
<dbReference type="RefSeq" id="XP_016448999.1">
    <property type="nucleotide sequence ID" value="XM_016593513.1"/>
</dbReference>
<sequence>MLHSCFPKVIVEAQSGAPINDEEATESDTQWLAKSTQRDTAEQLSHFAAMILVPFASLVPCDKFPIGLTRVVPVNVNLDYGHMLDTCYYCHTKACASLYYASEAIIWTIPFCSCVDNWFDTGQYFGAASYVLLTVESADLKQIEGFAPFITQTELGSECGESVDFFSFLVDQLSVSLVPADFWDVATHKSVNNGVKLFVCQVLGGTQISVVPHEHLERDMPTREGDRHYDVCSALCKVLLEDENGSSTGEFNDQCILGQFPFNPAAKFLIVTIYATASGLSVWDPGISFVFLDLTDSVEYVAVLPLLECISSLCFIAYSNSKTKVWDPGQLWFVKSYNLQSPFALSVTTLPSLGHFYIADWICVWSQAPLAIALPGSYSYADANQSFLLCSPKIAFLPLVTNSSGELILAKDDIELLRNINCKSTRVAILGDMLELGPTEYMYNELMLQLCCDAHLNVVALVGTRFFTAVENINCADEIKLVCTNDAHCMASEIINYLINGDGIHVQGSSQRQLGVTLAFVNFIFPIELCRAIVRKNKSTESSLLSSSLWKMSEICASTLGGDYMSSLHQVSLLLSGCICNNILFGENCDPKFYWKALLNKFFTSNLSLMLLKVAMILCGQGAMLQNPMIIILLKAITTLATGLERIGQEAQVKCDSLPAKILTCCLRICGDMELKVVNTTVATISCPVDKVVIVHIFSFYFPEHFCLETFGGECVANTILGSNLEDKVLF</sequence>
<keyword evidence="1" id="KW-0436">Ligase</keyword>
<dbReference type="PaxDb" id="4097-A0A1S3YA77"/>
<organism evidence="4 5">
    <name type="scientific">Nicotiana tabacum</name>
    <name type="common">Common tobacco</name>
    <dbReference type="NCBI Taxonomy" id="4097"/>
    <lineage>
        <taxon>Eukaryota</taxon>
        <taxon>Viridiplantae</taxon>
        <taxon>Streptophyta</taxon>
        <taxon>Embryophyta</taxon>
        <taxon>Tracheophyta</taxon>
        <taxon>Spermatophyta</taxon>
        <taxon>Magnoliopsida</taxon>
        <taxon>eudicotyledons</taxon>
        <taxon>Gunneridae</taxon>
        <taxon>Pentapetalae</taxon>
        <taxon>asterids</taxon>
        <taxon>lamiids</taxon>
        <taxon>Solanales</taxon>
        <taxon>Solanaceae</taxon>
        <taxon>Nicotianoideae</taxon>
        <taxon>Nicotianeae</taxon>
        <taxon>Nicotiana</taxon>
    </lineage>
</organism>
<dbReference type="GO" id="GO:0005524">
    <property type="term" value="F:ATP binding"/>
    <property type="evidence" value="ECO:0007669"/>
    <property type="project" value="UniProtKB-KW"/>
</dbReference>
<dbReference type="Gene3D" id="3.90.190.20">
    <property type="entry name" value="Mur ligase, C-terminal domain"/>
    <property type="match status" value="1"/>
</dbReference>
<name>A0A1S3YA77_TOBAC</name>
<protein>
    <submittedName>
        <fullName evidence="5">Uncharacterized protein LOC107774055</fullName>
    </submittedName>
</protein>
<evidence type="ECO:0000313" key="5">
    <source>
        <dbReference type="RefSeq" id="XP_016448999.1"/>
    </source>
</evidence>
<dbReference type="GO" id="GO:0016874">
    <property type="term" value="F:ligase activity"/>
    <property type="evidence" value="ECO:0000318"/>
    <property type="project" value="GO_Central"/>
</dbReference>
<dbReference type="SUPFAM" id="SSF53244">
    <property type="entry name" value="MurD-like peptide ligases, peptide-binding domain"/>
    <property type="match status" value="1"/>
</dbReference>
<evidence type="ECO:0000256" key="3">
    <source>
        <dbReference type="ARBA" id="ARBA00022840"/>
    </source>
</evidence>
<dbReference type="Proteomes" id="UP000790787">
    <property type="component" value="Chromosome 15"/>
</dbReference>
<dbReference type="PANTHER" id="PTHR43024">
    <property type="entry name" value="UDP-N-ACETYLMURAMOYL-TRIPEPTIDE--D-ALANYL-D-ALANINE LIGASE"/>
    <property type="match status" value="1"/>
</dbReference>
<accession>A0A1S3YA77</accession>
<dbReference type="GO" id="GO:0016881">
    <property type="term" value="F:acid-amino acid ligase activity"/>
    <property type="evidence" value="ECO:0007669"/>
    <property type="project" value="InterPro"/>
</dbReference>
<evidence type="ECO:0000256" key="1">
    <source>
        <dbReference type="ARBA" id="ARBA00022598"/>
    </source>
</evidence>